<dbReference type="GO" id="GO:0005737">
    <property type="term" value="C:cytoplasm"/>
    <property type="evidence" value="ECO:0007669"/>
    <property type="project" value="TreeGrafter"/>
</dbReference>
<gene>
    <name evidence="3" type="ORF">HGP28_09460</name>
</gene>
<dbReference type="RefSeq" id="WP_168836214.1">
    <property type="nucleotide sequence ID" value="NZ_JABAIK010000008.1"/>
</dbReference>
<comment type="caution">
    <text evidence="3">The sequence shown here is derived from an EMBL/GenBank/DDBJ whole genome shotgun (WGS) entry which is preliminary data.</text>
</comment>
<dbReference type="InterPro" id="IPR006287">
    <property type="entry name" value="DJ-1"/>
</dbReference>
<dbReference type="SUPFAM" id="SSF52317">
    <property type="entry name" value="Class I glutamine amidotransferase-like"/>
    <property type="match status" value="1"/>
</dbReference>
<accession>A0A7X8TQP5</accession>
<dbReference type="InterPro" id="IPR029062">
    <property type="entry name" value="Class_I_gatase-like"/>
</dbReference>
<keyword evidence="4" id="KW-1185">Reference proteome</keyword>
<organism evidence="3 4">
    <name type="scientific">Vibrio agarilyticus</name>
    <dbReference type="NCBI Taxonomy" id="2726741"/>
    <lineage>
        <taxon>Bacteria</taxon>
        <taxon>Pseudomonadati</taxon>
        <taxon>Pseudomonadota</taxon>
        <taxon>Gammaproteobacteria</taxon>
        <taxon>Vibrionales</taxon>
        <taxon>Vibrionaceae</taxon>
        <taxon>Vibrio</taxon>
    </lineage>
</organism>
<feature type="domain" description="DJ-1/PfpI" evidence="2">
    <location>
        <begin position="3"/>
        <end position="169"/>
    </location>
</feature>
<dbReference type="CDD" id="cd03135">
    <property type="entry name" value="GATase1_DJ-1"/>
    <property type="match status" value="1"/>
</dbReference>
<evidence type="ECO:0000259" key="2">
    <source>
        <dbReference type="Pfam" id="PF01965"/>
    </source>
</evidence>
<dbReference type="Gene3D" id="3.40.50.880">
    <property type="match status" value="1"/>
</dbReference>
<evidence type="ECO:0000256" key="1">
    <source>
        <dbReference type="ARBA" id="ARBA00022737"/>
    </source>
</evidence>
<reference evidence="3 4" key="1">
    <citation type="submission" date="2020-04" db="EMBL/GenBank/DDBJ databases">
        <title>Vibrio sp. SM6, a novel species isolated from seawater.</title>
        <authorList>
            <person name="Wang X."/>
        </authorList>
    </citation>
    <scope>NUCLEOTIDE SEQUENCE [LARGE SCALE GENOMIC DNA]</scope>
    <source>
        <strain evidence="3 4">SM6</strain>
    </source>
</reference>
<evidence type="ECO:0000313" key="4">
    <source>
        <dbReference type="Proteomes" id="UP000535589"/>
    </source>
</evidence>
<proteinExistence type="predicted"/>
<evidence type="ECO:0000313" key="3">
    <source>
        <dbReference type="EMBL" id="NLS13115.1"/>
    </source>
</evidence>
<dbReference type="Proteomes" id="UP000535589">
    <property type="component" value="Unassembled WGS sequence"/>
</dbReference>
<dbReference type="PANTHER" id="PTHR48094">
    <property type="entry name" value="PROTEIN/NUCLEIC ACID DEGLYCASE DJ-1-RELATED"/>
    <property type="match status" value="1"/>
</dbReference>
<dbReference type="InterPro" id="IPR002818">
    <property type="entry name" value="DJ-1/PfpI"/>
</dbReference>
<sequence>MSKKILVPIAPGTEELEAITIIDIMVRAGFDVVTASAASDGALAMKASRGVTLTADCKLVDVADDEFDAVVLPGGVGGAEQFRDSPLLIELVRQQMYEGKLVAAICAAPALVLQHHQLYPKAIMTCHPSFQHAIPLALWRVKRVVKDVNHNLITSQGPGTALEFAMEIVIHLTDRAHGWAVAEPMITQPTLNYHQELGDGVHNEGVGG</sequence>
<dbReference type="Pfam" id="PF01965">
    <property type="entry name" value="DJ-1_PfpI"/>
    <property type="match status" value="1"/>
</dbReference>
<name>A0A7X8TQP5_9VIBR</name>
<dbReference type="InterPro" id="IPR050325">
    <property type="entry name" value="Prot/Nucl_acid_deglycase"/>
</dbReference>
<dbReference type="NCBIfam" id="TIGR01383">
    <property type="entry name" value="not_thiJ"/>
    <property type="match status" value="1"/>
</dbReference>
<keyword evidence="1" id="KW-0677">Repeat</keyword>
<dbReference type="EMBL" id="JABAIK010000008">
    <property type="protein sequence ID" value="NLS13115.1"/>
    <property type="molecule type" value="Genomic_DNA"/>
</dbReference>
<dbReference type="PANTHER" id="PTHR48094:SF12">
    <property type="entry name" value="PARKINSON DISEASE PROTEIN 7 HOMOLOG"/>
    <property type="match status" value="1"/>
</dbReference>
<dbReference type="AlphaFoldDB" id="A0A7X8TQP5"/>
<dbReference type="FunFam" id="3.40.50.880:FF:000015">
    <property type="entry name" value="Protein DJ-1 homolog C"/>
    <property type="match status" value="1"/>
</dbReference>
<protein>
    <submittedName>
        <fullName evidence="3">DJ-1 family protein</fullName>
    </submittedName>
</protein>